<evidence type="ECO:0000259" key="2">
    <source>
        <dbReference type="Pfam" id="PF06791"/>
    </source>
</evidence>
<proteinExistence type="predicted"/>
<dbReference type="Pfam" id="PF06791">
    <property type="entry name" value="TMP_2"/>
    <property type="match status" value="1"/>
</dbReference>
<protein>
    <submittedName>
        <fullName evidence="3">Phage-related minor tail protein</fullName>
    </submittedName>
</protein>
<evidence type="ECO:0000313" key="4">
    <source>
        <dbReference type="Proteomes" id="UP000199317"/>
    </source>
</evidence>
<accession>A0A1H0RHZ4</accession>
<dbReference type="Proteomes" id="UP000199317">
    <property type="component" value="Unassembled WGS sequence"/>
</dbReference>
<organism evidence="3 4">
    <name type="scientific">Paracidovorax cattleyae</name>
    <dbReference type="NCBI Taxonomy" id="80868"/>
    <lineage>
        <taxon>Bacteria</taxon>
        <taxon>Pseudomonadati</taxon>
        <taxon>Pseudomonadota</taxon>
        <taxon>Betaproteobacteria</taxon>
        <taxon>Burkholderiales</taxon>
        <taxon>Comamonadaceae</taxon>
        <taxon>Paracidovorax</taxon>
    </lineage>
</organism>
<gene>
    <name evidence="3" type="ORF">SAMN04489708_11078</name>
</gene>
<dbReference type="InterPro" id="IPR009628">
    <property type="entry name" value="Phage_tape_measure_N"/>
</dbReference>
<evidence type="ECO:0000256" key="1">
    <source>
        <dbReference type="SAM" id="Coils"/>
    </source>
</evidence>
<dbReference type="RefSeq" id="WP_092834235.1">
    <property type="nucleotide sequence ID" value="NZ_FNJL01000010.1"/>
</dbReference>
<dbReference type="EMBL" id="FNJL01000010">
    <property type="protein sequence ID" value="SDP29203.1"/>
    <property type="molecule type" value="Genomic_DNA"/>
</dbReference>
<name>A0A1H0RHZ4_9BURK</name>
<keyword evidence="1" id="KW-0175">Coiled coil</keyword>
<evidence type="ECO:0000313" key="3">
    <source>
        <dbReference type="EMBL" id="SDP29203.1"/>
    </source>
</evidence>
<reference evidence="4" key="1">
    <citation type="submission" date="2016-10" db="EMBL/GenBank/DDBJ databases">
        <authorList>
            <person name="Varghese N."/>
            <person name="Submissions S."/>
        </authorList>
    </citation>
    <scope>NUCLEOTIDE SEQUENCE [LARGE SCALE GENOMIC DNA]</scope>
    <source>
        <strain evidence="4">DSM 17101</strain>
    </source>
</reference>
<dbReference type="OrthoDB" id="7063692at2"/>
<feature type="coiled-coil region" evidence="1">
    <location>
        <begin position="1370"/>
        <end position="1397"/>
    </location>
</feature>
<keyword evidence="4" id="KW-1185">Reference proteome</keyword>
<sequence>MANEERKAQLSFGVDASGVKRGVDEIKRDVREMAQDVQQSGQQAAKGIQAIGDGAPAAAQKMDGATKSIAASIERATAAAQAGERGTASYFESLAKQRNANVDVLKPYIDQLRQAEEAQRVASGSLNKMGVSAAQTAAALRGLPAQFSDIVVSLQGGQAPLTVFLQQGAQIKDQFGGAGNAVRAMGGYVMGLINPLSVAAAAVAALGVAYYQGAEQANAFTRAVIASGGSSGQTATSLSALAQQAGAVTGRFADARSAALELAGVGTILGADLTTALRGVTAGVEVTGQKVSDLVKDFAELGKDPVQALAKLNEKYGFLTLEVYQQVAALKAQGEEQEAVTKAFGAYADAMASRRKEVVESLGFIERAWRAIKEESSGALANLQKIGAPQTTGDRLAIARNQLGSMVQTAGPNLLAGTRAAQDIERQRGLIALLEDQEKSELQVAEAKAKSNAAVRAGVELTQEAVKRESDLEKQRRAVLDATSKYVEALSKEGITTQERQQLERDYLTVVSDITKVKEKEKEKSAAAGQSEVATIRAKIKEEEAYIARLRERGAEAGKLTEGEKLVAKLQEELAGKLDGRTRSAKQLALAEAERLVVLQKTRGEIEKGIKSQDEADAAYRKFLDGMYKGADATNKQAEAQEAANATYGKSKTAIAEMNLEQAKLARDMAKDAGPWTPEYLAAMDAAIDAQERWVRALQAGDLKTINAHTDELLRAAQEQAKLYEDEGKLAGLTRLEREKIVALRQVELKYAKELAKIGRMPEGDDEQRVAKAEQRAKVEQAKRIEGEAAVSKVIQQDWDRTADEINKSLTDALLRGFESGKGFAENFRDTLKNMFSTLVLRPISSYILTPVSGAISGITNGIMGGGSGGSGALDILSIGKNIYSAITGGFSSIANEIAYTVQRGLNFLNPSAALGAPGGFATMVGSAGSYLAGAGIGRMAGQFISGGYSAIGSSGNTAVNAGTIIGSIFGGPMGGAIGGAIGGLVNRVFGRKLADTGIDGTFGGEKGFEGQYYQFYKGGFLRSNKTKYSELDEATRKQFADQYTTMRDSIKEMGKVLGLGGEALDKFTARIKVSLQGLSPEDAQKKLQEEFQKLGISMADLILGLPTTIQEAATDRKYLFGVNPDAAAAPPVDPAAQANLDAFKLLQKSGESSLDTLTRLATSLAATNGVFETLGHSMYAASLQGGDMADKLVELFGGVDKFTASSADYFAKFYSAEEQREAARKQLEKQLGTVDIKLPDIDASDARAQYRKLVEAQDLNTEAGRKAYAVLLQLAGAFDQLATAADDAAKKQREKDIADKRFDLEQRLLIAQGKDREALALRRNQEVDALTKLDPELAKLVRRIYELEDAASLTAQFRQDRENAYGKLQNAITLENERLNAQLEAIDAQRTALGQQRTLADESLSLITGVFDLVRSNARELYGQVESTASMQAAQGWAFVEQALATARTTGYLPEQAQLQEAIGAARGGLDSKGYATQFDEDRDRLVLAGMLSGLEGISGKQKTAAEQQIAAIEAQAKALDLQTESINKQLKAQQEMLAYWRRQIDIANGTFDVTTSIAEAVKQIAGAINSGVYETKPEMLGSAATWGGSSGGAGAGATPPAETKYRRVTSLGTSIGYTPVIDQALIERLDKLSPLYHTFDGTGDLLGLLTAIKGAGGTLDDLSILSGYFYSDWVKAAASVGVPAFAVGTNYVPRDMPAIVHKGERIIPAADNRALMAAIDAGQQGGRSERLEALVAQLVAENRQQAGEILRLNARIAKVLERWDGDGTPPQREEQTA</sequence>
<feature type="domain" description="Bacteriophage tail tape measure N-terminal" evidence="2">
    <location>
        <begin position="126"/>
        <end position="327"/>
    </location>
</feature>